<evidence type="ECO:0000259" key="2">
    <source>
        <dbReference type="Pfam" id="PF13679"/>
    </source>
</evidence>
<dbReference type="PANTHER" id="PTHR13369">
    <property type="match status" value="1"/>
</dbReference>
<dbReference type="RefSeq" id="WP_011759297.1">
    <property type="nucleotide sequence ID" value="NC_008700.1"/>
</dbReference>
<dbReference type="PANTHER" id="PTHR13369:SF0">
    <property type="entry name" value="GLUTATHIONE S-TRANSFERASE C-TERMINAL DOMAIN-CONTAINING PROTEIN"/>
    <property type="match status" value="1"/>
</dbReference>
<dbReference type="STRING" id="326297.Sama_1181"/>
<protein>
    <recommendedName>
        <fullName evidence="2">Methyltransferase domain-containing protein</fullName>
    </recommendedName>
</protein>
<dbReference type="InterPro" id="IPR025714">
    <property type="entry name" value="Methyltranfer_dom"/>
</dbReference>
<sequence length="438" mass="49221">MSAPALSRAPLPQNAPSSGAEHELQLPQVMSTLAALACVLQQGAALWDFRPFDRQDNPWRLSFPNLWQAIETLNDDCLDALDLVQAELCHSLWPALCQDLKVNGLKVWDQSLFLWQLPHHSQASQTLEALPEHDLSRFSAGIKGRKWQQISRFANIVSLPPAPYPYLEWCAGKGHLGRLVGAVSHKPVLSLEWQQQLCIDGEKEAQKRGVNQRFVCADAFSDEAELLQREQHALALHACGELHLVLLRRAAAAQTRAISLSPCCYHLIQGEQYVGLSASARATGLVLDKHGLQLPLNHSVVASAKEKQDRLKEVQWRLGFDCLQRHLRRDDSYLPLPSVRQSQLSGSFDAFCRWACELKGLVLPADFYADEWLAKGCQRQRLTRRLDLVAHLFRPVIEQYLLLDRAAFLLESGYRVSLSAFCPPGMTPRNALIDARRD</sequence>
<evidence type="ECO:0000256" key="1">
    <source>
        <dbReference type="SAM" id="MobiDB-lite"/>
    </source>
</evidence>
<feature type="domain" description="Methyltransferase" evidence="2">
    <location>
        <begin position="145"/>
        <end position="270"/>
    </location>
</feature>
<evidence type="ECO:0000313" key="3">
    <source>
        <dbReference type="EMBL" id="ABL99388.1"/>
    </source>
</evidence>
<proteinExistence type="predicted"/>
<dbReference type="AlphaFoldDB" id="A1S4T2"/>
<reference evidence="3 4" key="1">
    <citation type="submission" date="2006-12" db="EMBL/GenBank/DDBJ databases">
        <title>Complete sequence of Shewanella amazonensis SB2B.</title>
        <authorList>
            <consortium name="US DOE Joint Genome Institute"/>
            <person name="Copeland A."/>
            <person name="Lucas S."/>
            <person name="Lapidus A."/>
            <person name="Barry K."/>
            <person name="Detter J.C."/>
            <person name="Glavina del Rio T."/>
            <person name="Hammon N."/>
            <person name="Israni S."/>
            <person name="Dalin E."/>
            <person name="Tice H."/>
            <person name="Pitluck S."/>
            <person name="Munk A.C."/>
            <person name="Brettin T."/>
            <person name="Bruce D."/>
            <person name="Han C."/>
            <person name="Tapia R."/>
            <person name="Gilna P."/>
            <person name="Schmutz J."/>
            <person name="Larimer F."/>
            <person name="Land M."/>
            <person name="Hauser L."/>
            <person name="Kyrpides N."/>
            <person name="Mikhailova N."/>
            <person name="Fredrickson J."/>
            <person name="Richardson P."/>
        </authorList>
    </citation>
    <scope>NUCLEOTIDE SEQUENCE [LARGE SCALE GENOMIC DNA]</scope>
    <source>
        <strain evidence="4">ATCC BAA-1098 / SB2B</strain>
    </source>
</reference>
<dbReference type="eggNOG" id="ENOG502Z7Q4">
    <property type="taxonomic scope" value="Bacteria"/>
</dbReference>
<accession>A1S4T2</accession>
<organism evidence="3 4">
    <name type="scientific">Shewanella amazonensis (strain ATCC BAA-1098 / SB2B)</name>
    <dbReference type="NCBI Taxonomy" id="326297"/>
    <lineage>
        <taxon>Bacteria</taxon>
        <taxon>Pseudomonadati</taxon>
        <taxon>Pseudomonadota</taxon>
        <taxon>Gammaproteobacteria</taxon>
        <taxon>Alteromonadales</taxon>
        <taxon>Shewanellaceae</taxon>
        <taxon>Shewanella</taxon>
    </lineage>
</organism>
<feature type="region of interest" description="Disordered" evidence="1">
    <location>
        <begin position="1"/>
        <end position="20"/>
    </location>
</feature>
<dbReference type="EMBL" id="CP000507">
    <property type="protein sequence ID" value="ABL99388.1"/>
    <property type="molecule type" value="Genomic_DNA"/>
</dbReference>
<dbReference type="HOGENOM" id="CLU_057688_0_0_6"/>
<dbReference type="KEGG" id="saz:Sama_1181"/>
<evidence type="ECO:0000313" key="4">
    <source>
        <dbReference type="Proteomes" id="UP000009175"/>
    </source>
</evidence>
<dbReference type="Proteomes" id="UP000009175">
    <property type="component" value="Chromosome"/>
</dbReference>
<name>A1S4T2_SHEAM</name>
<dbReference type="Pfam" id="PF13679">
    <property type="entry name" value="Methyltransf_32"/>
    <property type="match status" value="1"/>
</dbReference>
<keyword evidence="4" id="KW-1185">Reference proteome</keyword>
<gene>
    <name evidence="3" type="ordered locus">Sama_1181</name>
</gene>